<dbReference type="NCBIfam" id="TIGR00732">
    <property type="entry name" value="dprA"/>
    <property type="match status" value="1"/>
</dbReference>
<reference evidence="4" key="1">
    <citation type="submission" date="2022-12" db="EMBL/GenBank/DDBJ databases">
        <title>Bacterial isolates from different developmental stages of Nematostella vectensis.</title>
        <authorList>
            <person name="Fraune S."/>
        </authorList>
    </citation>
    <scope>NUCLEOTIDE SEQUENCE</scope>
    <source>
        <strain evidence="4">G21632-S1</strain>
    </source>
</reference>
<gene>
    <name evidence="4" type="primary">dprA</name>
    <name evidence="4" type="ORF">O4G74_12425</name>
</gene>
<dbReference type="RefSeq" id="WP_269402930.1">
    <property type="nucleotide sequence ID" value="NZ_JAPWGW010000004.1"/>
</dbReference>
<dbReference type="Proteomes" id="UP001083770">
    <property type="component" value="Unassembled WGS sequence"/>
</dbReference>
<keyword evidence="5" id="KW-1185">Reference proteome</keyword>
<feature type="domain" description="Smf/DprA SLOG" evidence="2">
    <location>
        <begin position="67"/>
        <end position="273"/>
    </location>
</feature>
<dbReference type="InterPro" id="IPR041614">
    <property type="entry name" value="DprA_WH"/>
</dbReference>
<name>A0ABT4LWW8_9PROT</name>
<dbReference type="PANTHER" id="PTHR43022:SF1">
    <property type="entry name" value="PROTEIN SMF"/>
    <property type="match status" value="1"/>
</dbReference>
<dbReference type="Gene3D" id="3.40.50.450">
    <property type="match status" value="1"/>
</dbReference>
<evidence type="ECO:0000259" key="3">
    <source>
        <dbReference type="Pfam" id="PF17782"/>
    </source>
</evidence>
<evidence type="ECO:0000256" key="1">
    <source>
        <dbReference type="ARBA" id="ARBA00006525"/>
    </source>
</evidence>
<dbReference type="EMBL" id="JAPWGW010000004">
    <property type="protein sequence ID" value="MCZ4298866.1"/>
    <property type="molecule type" value="Genomic_DNA"/>
</dbReference>
<sequence>MSAGYRDEQRVYWLALARAPQVGPVTFFQLLAKYGSPQEAVERAGIRASLDSARRELDDAAQLGATVLLSEDEAYPAGLRELSPPPPVLTVLGDISLLERPAIALVGARDASAAGRKIARELAASLGKAGLVIASGLARGIDGEAHQAALPTGTIAVLAGGVDQIYPPQHEALYHEIVSNGLVVSERAFGRRATAQDFPRRNRIITGLAVGTVVVEATERSGSLISARMAGEQGREVMAVPGSPLDRRAAGTNRLLREGATLVRHAEDALEAVASQIEDTTVRFHPTLPFDPPDNSGAGDDDGLTERIVEALSPTPLPIADIARATGCTARQCAARLMELELEGRALTHAGGLASRV</sequence>
<dbReference type="InterPro" id="IPR057666">
    <property type="entry name" value="DrpA_SLOG"/>
</dbReference>
<dbReference type="InterPro" id="IPR003488">
    <property type="entry name" value="DprA"/>
</dbReference>
<evidence type="ECO:0000313" key="4">
    <source>
        <dbReference type="EMBL" id="MCZ4298866.1"/>
    </source>
</evidence>
<proteinExistence type="inferred from homology"/>
<evidence type="ECO:0000313" key="5">
    <source>
        <dbReference type="Proteomes" id="UP001083770"/>
    </source>
</evidence>
<organism evidence="4 5">
    <name type="scientific">Henriciella marina</name>
    <dbReference type="NCBI Taxonomy" id="453851"/>
    <lineage>
        <taxon>Bacteria</taxon>
        <taxon>Pseudomonadati</taxon>
        <taxon>Pseudomonadota</taxon>
        <taxon>Alphaproteobacteria</taxon>
        <taxon>Hyphomonadales</taxon>
        <taxon>Hyphomonadaceae</taxon>
        <taxon>Henriciella</taxon>
    </lineage>
</organism>
<comment type="caution">
    <text evidence="4">The sequence shown here is derived from an EMBL/GenBank/DDBJ whole genome shotgun (WGS) entry which is preliminary data.</text>
</comment>
<protein>
    <submittedName>
        <fullName evidence="4">DNA-processing protein DprA</fullName>
    </submittedName>
</protein>
<accession>A0ABT4LWW8</accession>
<dbReference type="InterPro" id="IPR036388">
    <property type="entry name" value="WH-like_DNA-bd_sf"/>
</dbReference>
<dbReference type="Pfam" id="PF21102">
    <property type="entry name" value="DprA_N"/>
    <property type="match status" value="1"/>
</dbReference>
<dbReference type="PANTHER" id="PTHR43022">
    <property type="entry name" value="PROTEIN SMF"/>
    <property type="match status" value="1"/>
</dbReference>
<dbReference type="Pfam" id="PF02481">
    <property type="entry name" value="DNA_processg_A"/>
    <property type="match status" value="1"/>
</dbReference>
<dbReference type="Pfam" id="PF17782">
    <property type="entry name" value="WHD_DprA"/>
    <property type="match status" value="1"/>
</dbReference>
<dbReference type="SUPFAM" id="SSF102405">
    <property type="entry name" value="MCP/YpsA-like"/>
    <property type="match status" value="1"/>
</dbReference>
<comment type="similarity">
    <text evidence="1">Belongs to the DprA/Smf family.</text>
</comment>
<feature type="domain" description="DprA winged helix" evidence="3">
    <location>
        <begin position="298"/>
        <end position="352"/>
    </location>
</feature>
<dbReference type="Gene3D" id="1.10.10.10">
    <property type="entry name" value="Winged helix-like DNA-binding domain superfamily/Winged helix DNA-binding domain"/>
    <property type="match status" value="1"/>
</dbReference>
<evidence type="ECO:0000259" key="2">
    <source>
        <dbReference type="Pfam" id="PF02481"/>
    </source>
</evidence>